<dbReference type="AlphaFoldDB" id="A0A255YWR8"/>
<dbReference type="EMBL" id="NOXU01000030">
    <property type="protein sequence ID" value="OYQ33687.1"/>
    <property type="molecule type" value="Genomic_DNA"/>
</dbReference>
<dbReference type="GO" id="GO:0004029">
    <property type="term" value="F:aldehyde dehydrogenase (NAD+) activity"/>
    <property type="evidence" value="ECO:0007669"/>
    <property type="project" value="TreeGrafter"/>
</dbReference>
<dbReference type="GO" id="GO:0005737">
    <property type="term" value="C:cytoplasm"/>
    <property type="evidence" value="ECO:0007669"/>
    <property type="project" value="TreeGrafter"/>
</dbReference>
<dbReference type="InterPro" id="IPR051783">
    <property type="entry name" value="NAD(P)-dependent_oxidoreduct"/>
</dbReference>
<dbReference type="InterPro" id="IPR036291">
    <property type="entry name" value="NAD(P)-bd_dom_sf"/>
</dbReference>
<keyword evidence="3" id="KW-1185">Reference proteome</keyword>
<comment type="caution">
    <text evidence="2">The sequence shown here is derived from an EMBL/GenBank/DDBJ whole genome shotgun (WGS) entry which is preliminary data.</text>
</comment>
<dbReference type="PANTHER" id="PTHR48079:SF6">
    <property type="entry name" value="NAD(P)-BINDING DOMAIN-CONTAINING PROTEIN-RELATED"/>
    <property type="match status" value="1"/>
</dbReference>
<accession>A0A255YWR8</accession>
<dbReference type="RefSeq" id="WP_094457130.1">
    <property type="nucleotide sequence ID" value="NZ_NOXU01000030.1"/>
</dbReference>
<dbReference type="InterPro" id="IPR001509">
    <property type="entry name" value="Epimerase_deHydtase"/>
</dbReference>
<dbReference type="Gene3D" id="3.40.50.720">
    <property type="entry name" value="NAD(P)-binding Rossmann-like Domain"/>
    <property type="match status" value="1"/>
</dbReference>
<evidence type="ECO:0000313" key="2">
    <source>
        <dbReference type="EMBL" id="OYQ33687.1"/>
    </source>
</evidence>
<name>A0A255YWR8_9PROT</name>
<dbReference type="OrthoDB" id="9814124at2"/>
<protein>
    <recommendedName>
        <fullName evidence="1">NAD-dependent epimerase/dehydratase domain-containing protein</fullName>
    </recommendedName>
</protein>
<feature type="domain" description="NAD-dependent epimerase/dehydratase" evidence="1">
    <location>
        <begin position="5"/>
        <end position="199"/>
    </location>
</feature>
<proteinExistence type="predicted"/>
<dbReference type="Pfam" id="PF01370">
    <property type="entry name" value="Epimerase"/>
    <property type="match status" value="1"/>
</dbReference>
<dbReference type="Proteomes" id="UP000216998">
    <property type="component" value="Unassembled WGS sequence"/>
</dbReference>
<gene>
    <name evidence="2" type="ORF">CHU95_15130</name>
</gene>
<evidence type="ECO:0000313" key="3">
    <source>
        <dbReference type="Proteomes" id="UP000216998"/>
    </source>
</evidence>
<dbReference type="PANTHER" id="PTHR48079">
    <property type="entry name" value="PROTEIN YEEZ"/>
    <property type="match status" value="1"/>
</dbReference>
<reference evidence="2 3" key="1">
    <citation type="submission" date="2017-07" db="EMBL/GenBank/DDBJ databases">
        <title>Niveispirillum cyanobacteriorum sp. nov., isolated from cyanobacterial aggregates in a eutrophic lake.</title>
        <authorList>
            <person name="Cai H."/>
        </authorList>
    </citation>
    <scope>NUCLEOTIDE SEQUENCE [LARGE SCALE GENOMIC DNA]</scope>
    <source>
        <strain evidence="3">TH1-14</strain>
    </source>
</reference>
<dbReference type="SUPFAM" id="SSF51735">
    <property type="entry name" value="NAD(P)-binding Rossmann-fold domains"/>
    <property type="match status" value="1"/>
</dbReference>
<sequence>MALAAITGGTGFLGRYIVAALHRAGFGVRMLVRQDSVHPLLADLRPELVLGDLHDDAALARLVTGADVIIHAAGLIKARDRAQFFAVNEGGSARVGRAVAAHAPGARLLVISSQAATQPHLSHYAASKRAGEVAAIAAYGGDDWCIVRPPAIYGPWDRETLSLFKAAAGPVVPVLGGRDARLAMIQVDDAAAAIAALAAPGGPCGQSFGLCDGVTGGYDWTNILDCAADALGHRAARVRVPVLLLRAIGLGGSITAALTGKAVMLTLPKTREITHADWSLASQQMPPESLWKPRVGLREGFAGAAKWYRDHRWI</sequence>
<organism evidence="2 3">
    <name type="scientific">Niveispirillum lacus</name>
    <dbReference type="NCBI Taxonomy" id="1981099"/>
    <lineage>
        <taxon>Bacteria</taxon>
        <taxon>Pseudomonadati</taxon>
        <taxon>Pseudomonadota</taxon>
        <taxon>Alphaproteobacteria</taxon>
        <taxon>Rhodospirillales</taxon>
        <taxon>Azospirillaceae</taxon>
        <taxon>Niveispirillum</taxon>
    </lineage>
</organism>
<evidence type="ECO:0000259" key="1">
    <source>
        <dbReference type="Pfam" id="PF01370"/>
    </source>
</evidence>